<gene>
    <name evidence="2" type="primary">mlaD</name>
    <name evidence="2" type="ORF">GCM10023211_23510</name>
</gene>
<protein>
    <submittedName>
        <fullName evidence="2">Outer membrane lipid asymmetry maintenance protein MlaD</fullName>
    </submittedName>
</protein>
<dbReference type="PANTHER" id="PTHR33371:SF4">
    <property type="entry name" value="INTERMEMBRANE PHOSPHOLIPID TRANSPORT SYSTEM BINDING PROTEIN MLAD"/>
    <property type="match status" value="1"/>
</dbReference>
<dbReference type="PANTHER" id="PTHR33371">
    <property type="entry name" value="INTERMEMBRANE PHOSPHOLIPID TRANSPORT SYSTEM BINDING PROTEIN MLAD-RELATED"/>
    <property type="match status" value="1"/>
</dbReference>
<dbReference type="EMBL" id="BAABHY010000006">
    <property type="protein sequence ID" value="GAA5114210.1"/>
    <property type="molecule type" value="Genomic_DNA"/>
</dbReference>
<dbReference type="InterPro" id="IPR030970">
    <property type="entry name" value="ABC_MlaD"/>
</dbReference>
<organism evidence="2 3">
    <name type="scientific">Orbus sasakiae</name>
    <dbReference type="NCBI Taxonomy" id="1078475"/>
    <lineage>
        <taxon>Bacteria</taxon>
        <taxon>Pseudomonadati</taxon>
        <taxon>Pseudomonadota</taxon>
        <taxon>Gammaproteobacteria</taxon>
        <taxon>Orbales</taxon>
        <taxon>Orbaceae</taxon>
        <taxon>Orbus</taxon>
    </lineage>
</organism>
<sequence>MNRKVEITVGLFMVIAICSILFLCFKVTDASSFTHKSTYRVYAVFDNVGGLKARSPIKIGGVVIGRISNISLNNYKPYVTMDIDGRYNQIPSSSSLSIKTSGLLGEQFVDVSLGIEKSFESELDDLDAQDRGVADDPSVNHENQIPDYFEEGFVVHNTIPAVVIEDLIGKFLYSNDASKDSQSNKKEQTSK</sequence>
<evidence type="ECO:0000313" key="3">
    <source>
        <dbReference type="Proteomes" id="UP001500171"/>
    </source>
</evidence>
<dbReference type="RefSeq" id="WP_345492465.1">
    <property type="nucleotide sequence ID" value="NZ_BAABHY010000006.1"/>
</dbReference>
<keyword evidence="3" id="KW-1185">Reference proteome</keyword>
<dbReference type="Proteomes" id="UP001500171">
    <property type="component" value="Unassembled WGS sequence"/>
</dbReference>
<evidence type="ECO:0000259" key="1">
    <source>
        <dbReference type="Pfam" id="PF02470"/>
    </source>
</evidence>
<dbReference type="InterPro" id="IPR052336">
    <property type="entry name" value="MlaD_Phospholipid_Transporter"/>
</dbReference>
<name>A0ABP9NCB1_9GAMM</name>
<proteinExistence type="predicted"/>
<accession>A0ABP9NCB1</accession>
<comment type="caution">
    <text evidence="2">The sequence shown here is derived from an EMBL/GenBank/DDBJ whole genome shotgun (WGS) entry which is preliminary data.</text>
</comment>
<evidence type="ECO:0000313" key="2">
    <source>
        <dbReference type="EMBL" id="GAA5114210.1"/>
    </source>
</evidence>
<dbReference type="InterPro" id="IPR003399">
    <property type="entry name" value="Mce/MlaD"/>
</dbReference>
<reference evidence="3" key="1">
    <citation type="journal article" date="2019" name="Int. J. Syst. Evol. Microbiol.">
        <title>The Global Catalogue of Microorganisms (GCM) 10K type strain sequencing project: providing services to taxonomists for standard genome sequencing and annotation.</title>
        <authorList>
            <consortium name="The Broad Institute Genomics Platform"/>
            <consortium name="The Broad Institute Genome Sequencing Center for Infectious Disease"/>
            <person name="Wu L."/>
            <person name="Ma J."/>
        </authorList>
    </citation>
    <scope>NUCLEOTIDE SEQUENCE [LARGE SCALE GENOMIC DNA]</scope>
    <source>
        <strain evidence="3">JCM 18050</strain>
    </source>
</reference>
<dbReference type="Pfam" id="PF02470">
    <property type="entry name" value="MlaD"/>
    <property type="match status" value="1"/>
</dbReference>
<feature type="domain" description="Mce/MlaD" evidence="1">
    <location>
        <begin position="38"/>
        <end position="112"/>
    </location>
</feature>
<dbReference type="NCBIfam" id="TIGR04430">
    <property type="entry name" value="OM_asym_MlaD"/>
    <property type="match status" value="1"/>
</dbReference>